<dbReference type="AlphaFoldDB" id="A0A7R8W8Y4"/>
<gene>
    <name evidence="1" type="ORF">CTOB1V02_LOCUS2452</name>
</gene>
<sequence length="412" mass="45143">MLPIELGILFFLLTIGSAVEIHHCTVTDNLAWDCRVTNTTYSEVHAVDEDLLKEDDKCVPIPTVKLLLDGRFIGVRIRGLWDRFQARIERFDQNMAAANLALMIPFLILVSIPLMVDCNEQSSCSSNQVLKSDLEHCVEDDSSQQCRLTTSIEATLDHLGATVYLDLVNTAKPNQTISRLQVQYLSASCCTPRFCHDPFFREPAIVGGRRECLIEEDLNWEAIASLSSLAIVAAAGFAWLIRRVCCRKRLSPLAPDVHPFPSLKVKGFGFPDGEPGGSEEELNDNVYVPAPFRQSSPLVSPILEVPAGGPSQRSGKKVVTAEITATAEGVATGDLLACSSRNLAPVIVPSQSAPKTGTLQKSLDLNKTFTQRTLARSSLRASSLVDVSRVRHSARLAAARNSNKEKPLPWRP</sequence>
<reference evidence="1" key="1">
    <citation type="submission" date="2020-11" db="EMBL/GenBank/DDBJ databases">
        <authorList>
            <person name="Tran Van P."/>
        </authorList>
    </citation>
    <scope>NUCLEOTIDE SEQUENCE</scope>
</reference>
<name>A0A7R8W8Y4_9CRUS</name>
<accession>A0A7R8W8Y4</accession>
<proteinExistence type="predicted"/>
<organism evidence="1">
    <name type="scientific">Cyprideis torosa</name>
    <dbReference type="NCBI Taxonomy" id="163714"/>
    <lineage>
        <taxon>Eukaryota</taxon>
        <taxon>Metazoa</taxon>
        <taxon>Ecdysozoa</taxon>
        <taxon>Arthropoda</taxon>
        <taxon>Crustacea</taxon>
        <taxon>Oligostraca</taxon>
        <taxon>Ostracoda</taxon>
        <taxon>Podocopa</taxon>
        <taxon>Podocopida</taxon>
        <taxon>Cytherocopina</taxon>
        <taxon>Cytheroidea</taxon>
        <taxon>Cytherideidae</taxon>
        <taxon>Cyprideis</taxon>
    </lineage>
</organism>
<dbReference type="EMBL" id="OB660383">
    <property type="protein sequence ID" value="CAD7224495.1"/>
    <property type="molecule type" value="Genomic_DNA"/>
</dbReference>
<protein>
    <submittedName>
        <fullName evidence="1">Uncharacterized protein</fullName>
    </submittedName>
</protein>
<evidence type="ECO:0000313" key="1">
    <source>
        <dbReference type="EMBL" id="CAD7224495.1"/>
    </source>
</evidence>